<dbReference type="Gene3D" id="3.90.25.10">
    <property type="entry name" value="UDP-galactose 4-epimerase, domain 1"/>
    <property type="match status" value="1"/>
</dbReference>
<accession>A0ABX6P4W0</accession>
<gene>
    <name evidence="1" type="ORF">HK414_22180</name>
</gene>
<reference evidence="1 2" key="2">
    <citation type="submission" date="2020-05" db="EMBL/GenBank/DDBJ databases">
        <authorList>
            <person name="Khan S.A."/>
            <person name="Jeon C.O."/>
            <person name="Chun B.H."/>
        </authorList>
    </citation>
    <scope>NUCLEOTIDE SEQUENCE [LARGE SCALE GENOMIC DNA]</scope>
    <source>
        <strain evidence="1 2">H242</strain>
    </source>
</reference>
<evidence type="ECO:0000313" key="2">
    <source>
        <dbReference type="Proteomes" id="UP000500826"/>
    </source>
</evidence>
<name>A0ABX6P4W0_9BURK</name>
<dbReference type="Proteomes" id="UP000500826">
    <property type="component" value="Chromosome"/>
</dbReference>
<dbReference type="EMBL" id="CP053418">
    <property type="protein sequence ID" value="QJW85166.1"/>
    <property type="molecule type" value="Genomic_DNA"/>
</dbReference>
<organism evidence="1 2">
    <name type="scientific">Ramlibacter terrae</name>
    <dbReference type="NCBI Taxonomy" id="2732511"/>
    <lineage>
        <taxon>Bacteria</taxon>
        <taxon>Pseudomonadati</taxon>
        <taxon>Pseudomonadota</taxon>
        <taxon>Betaproteobacteria</taxon>
        <taxon>Burkholderiales</taxon>
        <taxon>Comamonadaceae</taxon>
        <taxon>Ramlibacter</taxon>
    </lineage>
</organism>
<evidence type="ECO:0000313" key="1">
    <source>
        <dbReference type="EMBL" id="QJW85166.1"/>
    </source>
</evidence>
<dbReference type="SUPFAM" id="SSF51735">
    <property type="entry name" value="NAD(P)-binding Rossmann-fold domains"/>
    <property type="match status" value="1"/>
</dbReference>
<proteinExistence type="predicted"/>
<keyword evidence="2" id="KW-1185">Reference proteome</keyword>
<dbReference type="InterPro" id="IPR036291">
    <property type="entry name" value="NAD(P)-bd_dom_sf"/>
</dbReference>
<evidence type="ECO:0008006" key="3">
    <source>
        <dbReference type="Google" id="ProtNLM"/>
    </source>
</evidence>
<sequence>MRSSAVPHLNFSRAKAGRELQWEPLVDMQEGVRRYIAWYKAQPAA</sequence>
<reference evidence="1 2" key="1">
    <citation type="submission" date="2020-05" db="EMBL/GenBank/DDBJ databases">
        <title>Ramlibacter rhizophilus sp. nov., isolated from rhizosphere soil of national flower Mugunghwa from South Korea.</title>
        <authorList>
            <person name="Zheng-Fei Y."/>
            <person name="Huan T."/>
        </authorList>
    </citation>
    <scope>NUCLEOTIDE SEQUENCE [LARGE SCALE GENOMIC DNA]</scope>
    <source>
        <strain evidence="1 2">H242</strain>
    </source>
</reference>
<protein>
    <recommendedName>
        <fullName evidence="3">NAD(P)-binding domain-containing protein</fullName>
    </recommendedName>
</protein>